<name>A0AAV2YXI6_9STRA</name>
<reference evidence="2" key="1">
    <citation type="submission" date="2022-11" db="EMBL/GenBank/DDBJ databases">
        <authorList>
            <person name="Morgan W.R."/>
            <person name="Tartar A."/>
        </authorList>
    </citation>
    <scope>NUCLEOTIDE SEQUENCE</scope>
    <source>
        <strain evidence="2">ARSEF 373</strain>
    </source>
</reference>
<dbReference type="AlphaFoldDB" id="A0AAV2YXI6"/>
<accession>A0AAV2YXI6</accession>
<proteinExistence type="predicted"/>
<sequence>MLTGKAPNLGVIVAFGNNDQTKEYKVYLVDDKIVVTTQHIANIETLNATSNARLRAALVSEREDFAALADQIQPDAEQPDVAQPSNVQNNIESTPTSQQKDTLVRRSKRARKKSKRQEQADTAMSILKEPREYGPEPTSYRQARKRKDSDLWAKAEREELLALIANQTWKLIEVNADVTRLQTKWVYKIMRHADGTVERFMARLVERGDE</sequence>
<evidence type="ECO:0000313" key="3">
    <source>
        <dbReference type="Proteomes" id="UP001146120"/>
    </source>
</evidence>
<comment type="caution">
    <text evidence="2">The sequence shown here is derived from an EMBL/GenBank/DDBJ whole genome shotgun (WGS) entry which is preliminary data.</text>
</comment>
<evidence type="ECO:0000256" key="1">
    <source>
        <dbReference type="SAM" id="MobiDB-lite"/>
    </source>
</evidence>
<feature type="compositionally biased region" description="Basic residues" evidence="1">
    <location>
        <begin position="105"/>
        <end position="115"/>
    </location>
</feature>
<keyword evidence="3" id="KW-1185">Reference proteome</keyword>
<feature type="region of interest" description="Disordered" evidence="1">
    <location>
        <begin position="76"/>
        <end position="145"/>
    </location>
</feature>
<feature type="compositionally biased region" description="Polar residues" evidence="1">
    <location>
        <begin position="83"/>
        <end position="101"/>
    </location>
</feature>
<evidence type="ECO:0000313" key="2">
    <source>
        <dbReference type="EMBL" id="DAZ98865.1"/>
    </source>
</evidence>
<protein>
    <recommendedName>
        <fullName evidence="4">Reverse transcriptase Ty1/copia-type domain-containing protein</fullName>
    </recommendedName>
</protein>
<dbReference type="EMBL" id="DAKRPA010000095">
    <property type="protein sequence ID" value="DAZ98865.1"/>
    <property type="molecule type" value="Genomic_DNA"/>
</dbReference>
<gene>
    <name evidence="2" type="ORF">N0F65_002590</name>
</gene>
<evidence type="ECO:0008006" key="4">
    <source>
        <dbReference type="Google" id="ProtNLM"/>
    </source>
</evidence>
<dbReference type="Proteomes" id="UP001146120">
    <property type="component" value="Unassembled WGS sequence"/>
</dbReference>
<reference evidence="2" key="2">
    <citation type="journal article" date="2023" name="Microbiol Resour">
        <title>Decontamination and Annotation of the Draft Genome Sequence of the Oomycete Lagenidium giganteum ARSEF 373.</title>
        <authorList>
            <person name="Morgan W.R."/>
            <person name="Tartar A."/>
        </authorList>
    </citation>
    <scope>NUCLEOTIDE SEQUENCE</scope>
    <source>
        <strain evidence="2">ARSEF 373</strain>
    </source>
</reference>
<organism evidence="2 3">
    <name type="scientific">Lagenidium giganteum</name>
    <dbReference type="NCBI Taxonomy" id="4803"/>
    <lineage>
        <taxon>Eukaryota</taxon>
        <taxon>Sar</taxon>
        <taxon>Stramenopiles</taxon>
        <taxon>Oomycota</taxon>
        <taxon>Peronosporomycetes</taxon>
        <taxon>Pythiales</taxon>
        <taxon>Pythiaceae</taxon>
    </lineage>
</organism>